<evidence type="ECO:0000256" key="1">
    <source>
        <dbReference type="SAM" id="SignalP"/>
    </source>
</evidence>
<proteinExistence type="predicted"/>
<reference evidence="2 3" key="1">
    <citation type="submission" date="2021-05" db="EMBL/GenBank/DDBJ databases">
        <title>Genome Assembly of Synthetic Allotetraploid Brassica napus Reveals Homoeologous Exchanges between Subgenomes.</title>
        <authorList>
            <person name="Davis J.T."/>
        </authorList>
    </citation>
    <scope>NUCLEOTIDE SEQUENCE [LARGE SCALE GENOMIC DNA]</scope>
    <source>
        <strain evidence="3">cv. Da-Ae</strain>
        <tissue evidence="2">Seedling</tissue>
    </source>
</reference>
<name>A0ABQ8E3R0_BRANA</name>
<feature type="signal peptide" evidence="1">
    <location>
        <begin position="1"/>
        <end position="30"/>
    </location>
</feature>
<protein>
    <submittedName>
        <fullName evidence="2">Uncharacterized protein</fullName>
    </submittedName>
</protein>
<dbReference type="EMBL" id="JAGKQM010000003">
    <property type="protein sequence ID" value="KAH0936257.1"/>
    <property type="molecule type" value="Genomic_DNA"/>
</dbReference>
<accession>A0ABQ8E3R0</accession>
<keyword evidence="1" id="KW-0732">Signal</keyword>
<feature type="chain" id="PRO_5046731704" evidence="1">
    <location>
        <begin position="31"/>
        <end position="182"/>
    </location>
</feature>
<sequence length="182" mass="20885">MRPLKLMSWSFLVFCSVMIPQTYVSHPCRAQPMLLISDPQIIEFICKAKVTGIHAYKGWCYIGCSSERFLLSHSSSHVELCVSDELDEAVFVAFDMEMEKLANIQAAEAAQILGVGVNAHVDNELPHFRYHVVRQQKSERLQVTTLNYPHLLYQQAFVMQKYKSKLDPNESGKRRHTRHSST</sequence>
<comment type="caution">
    <text evidence="2">The sequence shown here is derived from an EMBL/GenBank/DDBJ whole genome shotgun (WGS) entry which is preliminary data.</text>
</comment>
<gene>
    <name evidence="2" type="ORF">HID58_013374</name>
</gene>
<organism evidence="2 3">
    <name type="scientific">Brassica napus</name>
    <name type="common">Rape</name>
    <dbReference type="NCBI Taxonomy" id="3708"/>
    <lineage>
        <taxon>Eukaryota</taxon>
        <taxon>Viridiplantae</taxon>
        <taxon>Streptophyta</taxon>
        <taxon>Embryophyta</taxon>
        <taxon>Tracheophyta</taxon>
        <taxon>Spermatophyta</taxon>
        <taxon>Magnoliopsida</taxon>
        <taxon>eudicotyledons</taxon>
        <taxon>Gunneridae</taxon>
        <taxon>Pentapetalae</taxon>
        <taxon>rosids</taxon>
        <taxon>malvids</taxon>
        <taxon>Brassicales</taxon>
        <taxon>Brassicaceae</taxon>
        <taxon>Brassiceae</taxon>
        <taxon>Brassica</taxon>
    </lineage>
</organism>
<evidence type="ECO:0000313" key="2">
    <source>
        <dbReference type="EMBL" id="KAH0936257.1"/>
    </source>
</evidence>
<evidence type="ECO:0000313" key="3">
    <source>
        <dbReference type="Proteomes" id="UP000824890"/>
    </source>
</evidence>
<keyword evidence="3" id="KW-1185">Reference proteome</keyword>
<dbReference type="Proteomes" id="UP000824890">
    <property type="component" value="Unassembled WGS sequence"/>
</dbReference>